<comment type="subcellular location">
    <subcellularLocation>
        <location evidence="1">Cell membrane</location>
        <topology evidence="1">Multi-pass membrane protein</topology>
    </subcellularLocation>
</comment>
<feature type="transmembrane region" description="Helical" evidence="6">
    <location>
        <begin position="309"/>
        <end position="331"/>
    </location>
</feature>
<keyword evidence="4 6" id="KW-1133">Transmembrane helix</keyword>
<comment type="caution">
    <text evidence="8">The sequence shown here is derived from an EMBL/GenBank/DDBJ whole genome shotgun (WGS) entry which is preliminary data.</text>
</comment>
<feature type="transmembrane region" description="Helical" evidence="6">
    <location>
        <begin position="102"/>
        <end position="125"/>
    </location>
</feature>
<evidence type="ECO:0000313" key="9">
    <source>
        <dbReference type="Proteomes" id="UP000564806"/>
    </source>
</evidence>
<feature type="transmembrane region" description="Helical" evidence="6">
    <location>
        <begin position="220"/>
        <end position="237"/>
    </location>
</feature>
<feature type="transmembrane region" description="Helical" evidence="6">
    <location>
        <begin position="43"/>
        <end position="65"/>
    </location>
</feature>
<feature type="transmembrane region" description="Helical" evidence="6">
    <location>
        <begin position="167"/>
        <end position="189"/>
    </location>
</feature>
<keyword evidence="5 6" id="KW-0472">Membrane</keyword>
<dbReference type="SUPFAM" id="SSF103473">
    <property type="entry name" value="MFS general substrate transporter"/>
    <property type="match status" value="1"/>
</dbReference>
<dbReference type="Pfam" id="PF07690">
    <property type="entry name" value="MFS_1"/>
    <property type="match status" value="1"/>
</dbReference>
<dbReference type="CDD" id="cd17393">
    <property type="entry name" value="MFS_MosC_like"/>
    <property type="match status" value="1"/>
</dbReference>
<protein>
    <submittedName>
        <fullName evidence="8">MFS transporter</fullName>
    </submittedName>
</protein>
<feature type="transmembrane region" description="Helical" evidence="6">
    <location>
        <begin position="343"/>
        <end position="364"/>
    </location>
</feature>
<dbReference type="EMBL" id="JABWCS010000210">
    <property type="protein sequence ID" value="NUU61715.1"/>
    <property type="molecule type" value="Genomic_DNA"/>
</dbReference>
<dbReference type="PANTHER" id="PTHR23514">
    <property type="entry name" value="BYPASS OF STOP CODON PROTEIN 6"/>
    <property type="match status" value="1"/>
</dbReference>
<evidence type="ECO:0000259" key="7">
    <source>
        <dbReference type="PROSITE" id="PS50850"/>
    </source>
</evidence>
<feature type="transmembrane region" description="Helical" evidence="6">
    <location>
        <begin position="77"/>
        <end position="96"/>
    </location>
</feature>
<gene>
    <name evidence="8" type="ORF">HPT30_15330</name>
</gene>
<dbReference type="PROSITE" id="PS50850">
    <property type="entry name" value="MFS"/>
    <property type="match status" value="1"/>
</dbReference>
<sequence>MKSSYNQNARIVRNFLFLLFALPGVIFASWVSRTPDVRDLLQVSTAGMGILIFALATGSLAALLLAGSIIARKGARFVIFISSFMIVTGFLTIGIGTATTTVAVVTGGLLLFGFGFGAAEVALNVEGAAVEKEMNRTLLPAFHGFFSVGTLVGAILGVGALAIHLPILLHFSILALLMAVIVIYAVRYLPEGTGREQKETADQKRFNLKQQFAVWKEKRTLFIGIMVLGMAFAEGSANDWLPLIMVDGYSVSALEGSFIYGLFVTAMTIGRFAGGSLLDRYGRVRVLSACAISAILGLVFVIWGQHYLVASAGVLLWGFGVSLGFPVGLSAAGDEPRGAAARVSAVATMGYLASLVGPPVLGFLGEHFGLLRAMIVVLIGIVVSGFLTRSAKPLRNSENSLYDMKG</sequence>
<feature type="transmembrane region" description="Helical" evidence="6">
    <location>
        <begin position="286"/>
        <end position="303"/>
    </location>
</feature>
<name>A0A850EL07_9BACL</name>
<feature type="transmembrane region" description="Helical" evidence="6">
    <location>
        <begin position="370"/>
        <end position="388"/>
    </location>
</feature>
<keyword evidence="2" id="KW-0813">Transport</keyword>
<reference evidence="8" key="1">
    <citation type="submission" date="2020-06" db="EMBL/GenBank/DDBJ databases">
        <title>Paenibacillus sp. nov., isolated from soil.</title>
        <authorList>
            <person name="Seo Y.L."/>
        </authorList>
    </citation>
    <scope>NUCLEOTIDE SEQUENCE [LARGE SCALE GENOMIC DNA]</scope>
    <source>
        <strain evidence="8">JW14</strain>
    </source>
</reference>
<dbReference type="GO" id="GO:0005886">
    <property type="term" value="C:plasma membrane"/>
    <property type="evidence" value="ECO:0007669"/>
    <property type="project" value="UniProtKB-SubCell"/>
</dbReference>
<dbReference type="Proteomes" id="UP000564806">
    <property type="component" value="Unassembled WGS sequence"/>
</dbReference>
<evidence type="ECO:0000313" key="8">
    <source>
        <dbReference type="EMBL" id="NUU61715.1"/>
    </source>
</evidence>
<feature type="transmembrane region" description="Helical" evidence="6">
    <location>
        <begin position="137"/>
        <end position="161"/>
    </location>
</feature>
<feature type="domain" description="Major facilitator superfamily (MFS) profile" evidence="7">
    <location>
        <begin position="9"/>
        <end position="392"/>
    </location>
</feature>
<dbReference type="GO" id="GO:0022857">
    <property type="term" value="F:transmembrane transporter activity"/>
    <property type="evidence" value="ECO:0007669"/>
    <property type="project" value="InterPro"/>
</dbReference>
<evidence type="ECO:0000256" key="6">
    <source>
        <dbReference type="SAM" id="Phobius"/>
    </source>
</evidence>
<evidence type="ECO:0000256" key="5">
    <source>
        <dbReference type="ARBA" id="ARBA00023136"/>
    </source>
</evidence>
<keyword evidence="9" id="KW-1185">Reference proteome</keyword>
<accession>A0A850EL07</accession>
<dbReference type="InterPro" id="IPR051788">
    <property type="entry name" value="MFS_Transporter"/>
</dbReference>
<evidence type="ECO:0000256" key="2">
    <source>
        <dbReference type="ARBA" id="ARBA00022448"/>
    </source>
</evidence>
<feature type="transmembrane region" description="Helical" evidence="6">
    <location>
        <begin position="257"/>
        <end position="274"/>
    </location>
</feature>
<evidence type="ECO:0000256" key="4">
    <source>
        <dbReference type="ARBA" id="ARBA00022989"/>
    </source>
</evidence>
<dbReference type="InterPro" id="IPR020846">
    <property type="entry name" value="MFS_dom"/>
</dbReference>
<dbReference type="InterPro" id="IPR011701">
    <property type="entry name" value="MFS"/>
</dbReference>
<evidence type="ECO:0000256" key="3">
    <source>
        <dbReference type="ARBA" id="ARBA00022692"/>
    </source>
</evidence>
<dbReference type="InterPro" id="IPR036259">
    <property type="entry name" value="MFS_trans_sf"/>
</dbReference>
<dbReference type="Gene3D" id="1.20.1250.20">
    <property type="entry name" value="MFS general substrate transporter like domains"/>
    <property type="match status" value="2"/>
</dbReference>
<proteinExistence type="predicted"/>
<organism evidence="8 9">
    <name type="scientific">Paenibacillus agri</name>
    <dbReference type="NCBI Taxonomy" id="2744309"/>
    <lineage>
        <taxon>Bacteria</taxon>
        <taxon>Bacillati</taxon>
        <taxon>Bacillota</taxon>
        <taxon>Bacilli</taxon>
        <taxon>Bacillales</taxon>
        <taxon>Paenibacillaceae</taxon>
        <taxon>Paenibacillus</taxon>
    </lineage>
</organism>
<dbReference type="AlphaFoldDB" id="A0A850EL07"/>
<dbReference type="RefSeq" id="WP_175372217.1">
    <property type="nucleotide sequence ID" value="NZ_JABWCS010000210.1"/>
</dbReference>
<dbReference type="PANTHER" id="PTHR23514:SF13">
    <property type="entry name" value="INNER MEMBRANE PROTEIN YBJJ"/>
    <property type="match status" value="1"/>
</dbReference>
<keyword evidence="3 6" id="KW-0812">Transmembrane</keyword>
<evidence type="ECO:0000256" key="1">
    <source>
        <dbReference type="ARBA" id="ARBA00004651"/>
    </source>
</evidence>
<feature type="transmembrane region" description="Helical" evidence="6">
    <location>
        <begin position="12"/>
        <end position="31"/>
    </location>
</feature>